<reference evidence="2 3" key="1">
    <citation type="submission" date="2020-07" db="EMBL/GenBank/DDBJ databases">
        <title>Thermogemmata thermophila gen. nov., sp. nov., a novel moderate thermophilic planctomycete from a Kamchatka hot spring.</title>
        <authorList>
            <person name="Elcheninov A.G."/>
            <person name="Podosokorskaya O.A."/>
            <person name="Kovaleva O.L."/>
            <person name="Novikov A."/>
            <person name="Bonch-Osmolovskaya E.A."/>
            <person name="Toshchakov S.V."/>
            <person name="Kublanov I.V."/>
        </authorList>
    </citation>
    <scope>NUCLEOTIDE SEQUENCE [LARGE SCALE GENOMIC DNA]</scope>
    <source>
        <strain evidence="2 3">2918</strain>
    </source>
</reference>
<comment type="caution">
    <text evidence="2">The sequence shown here is derived from an EMBL/GenBank/DDBJ whole genome shotgun (WGS) entry which is preliminary data.</text>
</comment>
<organism evidence="2 3">
    <name type="scientific">Thermogemmata fonticola</name>
    <dbReference type="NCBI Taxonomy" id="2755323"/>
    <lineage>
        <taxon>Bacteria</taxon>
        <taxon>Pseudomonadati</taxon>
        <taxon>Planctomycetota</taxon>
        <taxon>Planctomycetia</taxon>
        <taxon>Gemmatales</taxon>
        <taxon>Gemmataceae</taxon>
        <taxon>Thermogemmata</taxon>
    </lineage>
</organism>
<dbReference type="InterPro" id="IPR013022">
    <property type="entry name" value="Xyl_isomerase-like_TIM-brl"/>
</dbReference>
<gene>
    <name evidence="2" type="ORF">H0921_02360</name>
</gene>
<keyword evidence="3" id="KW-1185">Reference proteome</keyword>
<dbReference type="AlphaFoldDB" id="A0A7V8VBH6"/>
<keyword evidence="2" id="KW-0413">Isomerase</keyword>
<accession>A0A7V8VBH6</accession>
<evidence type="ECO:0000259" key="1">
    <source>
        <dbReference type="Pfam" id="PF01261"/>
    </source>
</evidence>
<dbReference type="PANTHER" id="PTHR12110">
    <property type="entry name" value="HYDROXYPYRUVATE ISOMERASE"/>
    <property type="match status" value="1"/>
</dbReference>
<dbReference type="SUPFAM" id="SSF51658">
    <property type="entry name" value="Xylose isomerase-like"/>
    <property type="match status" value="1"/>
</dbReference>
<sequence length="330" mass="36989">MARPIVLFTGPWADLPLATLVVQAAGWGYTGLELCCWGDHLEVQRGLRDEDYCARLLDLLARHELHLAAIANHKVGQAVCDAIEERHQALLPDHVWGDGQPPGVRQRAAEEMMATFRLAERLGVTVVTGFTGSPIWRYVAGYPALTPQLLEQALQQFAQSWHPILDVARDCGVRFACEVHPGQLAFDLYSAELVLEALDNREEFGFTLDPSHLHWQGVDPIEFVRRFADRIYHVHVKDAVLTLDGRAGILSGYWPSGDRRAGWQFRSPGHGGIDWPNLLRALNEIGYDGPLSVDWHDPGMDRDYGAADAVRFLQSIEIEPPPRSPRLFRP</sequence>
<dbReference type="RefSeq" id="WP_194536406.1">
    <property type="nucleotide sequence ID" value="NZ_JACEFB010000001.1"/>
</dbReference>
<protein>
    <submittedName>
        <fullName evidence="2">Sugar phosphate isomerase/epimerase</fullName>
    </submittedName>
</protein>
<dbReference type="PANTHER" id="PTHR12110:SF21">
    <property type="entry name" value="XYLOSE ISOMERASE-LIKE TIM BARREL DOMAIN-CONTAINING PROTEIN"/>
    <property type="match status" value="1"/>
</dbReference>
<dbReference type="InterPro" id="IPR036237">
    <property type="entry name" value="Xyl_isomerase-like_sf"/>
</dbReference>
<feature type="domain" description="Xylose isomerase-like TIM barrel" evidence="1">
    <location>
        <begin position="23"/>
        <end position="315"/>
    </location>
</feature>
<dbReference type="GO" id="GO:0016853">
    <property type="term" value="F:isomerase activity"/>
    <property type="evidence" value="ECO:0007669"/>
    <property type="project" value="UniProtKB-KW"/>
</dbReference>
<evidence type="ECO:0000313" key="2">
    <source>
        <dbReference type="EMBL" id="MBA2224998.1"/>
    </source>
</evidence>
<proteinExistence type="predicted"/>
<dbReference type="EMBL" id="JACEFB010000001">
    <property type="protein sequence ID" value="MBA2224998.1"/>
    <property type="molecule type" value="Genomic_DNA"/>
</dbReference>
<dbReference type="Pfam" id="PF01261">
    <property type="entry name" value="AP_endonuc_2"/>
    <property type="match status" value="1"/>
</dbReference>
<dbReference type="InterPro" id="IPR050312">
    <property type="entry name" value="IolE/XylAMocC-like"/>
</dbReference>
<name>A0A7V8VBH6_9BACT</name>
<evidence type="ECO:0000313" key="3">
    <source>
        <dbReference type="Proteomes" id="UP000542342"/>
    </source>
</evidence>
<dbReference type="Gene3D" id="3.20.20.150">
    <property type="entry name" value="Divalent-metal-dependent TIM barrel enzymes"/>
    <property type="match status" value="1"/>
</dbReference>
<dbReference type="Proteomes" id="UP000542342">
    <property type="component" value="Unassembled WGS sequence"/>
</dbReference>